<dbReference type="EMBL" id="BK059132">
    <property type="protein sequence ID" value="DAE33075.1"/>
    <property type="molecule type" value="Genomic_DNA"/>
</dbReference>
<organism evidence="1">
    <name type="scientific">virus sp. ctrcb4</name>
    <dbReference type="NCBI Taxonomy" id="2825824"/>
    <lineage>
        <taxon>Viruses</taxon>
    </lineage>
</organism>
<evidence type="ECO:0000313" key="1">
    <source>
        <dbReference type="EMBL" id="DAE33075.1"/>
    </source>
</evidence>
<accession>A0A8S5RPG8</accession>
<reference evidence="1" key="1">
    <citation type="journal article" date="2021" name="Proc. Natl. Acad. Sci. U.S.A.">
        <title>A Catalog of Tens of Thousands of Viruses from Human Metagenomes Reveals Hidden Associations with Chronic Diseases.</title>
        <authorList>
            <person name="Tisza M.J."/>
            <person name="Buck C.B."/>
        </authorList>
    </citation>
    <scope>NUCLEOTIDE SEQUENCE</scope>
    <source>
        <strain evidence="1">Ctrcb4</strain>
    </source>
</reference>
<protein>
    <submittedName>
        <fullName evidence="1">Uncharacterized protein</fullName>
    </submittedName>
</protein>
<name>A0A8S5RPG8_9VIRU</name>
<proteinExistence type="predicted"/>
<sequence>MVNSSTITKMIIPQIERFATKYVFNKLTTRIFEGAMNEMATKSDEPTGNSWVFICNTKMWQSVQRTMATWIRDWKTTGCFVWSQGAKDYVDLGATYQSYEFAGKSILLPAAA</sequence>